<evidence type="ECO:0000256" key="6">
    <source>
        <dbReference type="PROSITE-ProRule" id="PRU01087"/>
    </source>
</evidence>
<feature type="transmembrane region" description="Helical" evidence="7">
    <location>
        <begin position="109"/>
        <end position="128"/>
    </location>
</feature>
<accession>A0A1Y2FX11</accession>
<dbReference type="AlphaFoldDB" id="A0A1Y2FX11"/>
<comment type="similarity">
    <text evidence="2">Belongs to the EBP family.</text>
</comment>
<proteinExistence type="inferred from homology"/>
<comment type="caution">
    <text evidence="9">The sequence shown here is derived from an EMBL/GenBank/DDBJ whole genome shotgun (WGS) entry which is preliminary data.</text>
</comment>
<keyword evidence="3 6" id="KW-0812">Transmembrane</keyword>
<dbReference type="EMBL" id="MCGR01000009">
    <property type="protein sequence ID" value="ORY88593.1"/>
    <property type="molecule type" value="Genomic_DNA"/>
</dbReference>
<dbReference type="InParanoid" id="A0A1Y2FX11"/>
<dbReference type="OrthoDB" id="58557at2759"/>
<feature type="domain" description="EXPERA" evidence="8">
    <location>
        <begin position="48"/>
        <end position="195"/>
    </location>
</feature>
<dbReference type="Proteomes" id="UP000193467">
    <property type="component" value="Unassembled WGS sequence"/>
</dbReference>
<dbReference type="GO" id="GO:0047750">
    <property type="term" value="F:cholestenol delta-isomerase activity"/>
    <property type="evidence" value="ECO:0007669"/>
    <property type="project" value="InterPro"/>
</dbReference>
<comment type="subcellular location">
    <subcellularLocation>
        <location evidence="1">Membrane</location>
        <topology evidence="1">Multi-pass membrane protein</topology>
    </subcellularLocation>
</comment>
<evidence type="ECO:0000256" key="4">
    <source>
        <dbReference type="ARBA" id="ARBA00022989"/>
    </source>
</evidence>
<sequence>MVAAPSPPPPELFTVTTIASLAGVLVILLASLAAAKALLPAESYRDRKARFTFIWLVFDALIHFIFEGSFIFLSFPQPRTVNSSTGIFAELWKEYAIADSRWGVSDPCVVSLELLTVFGAGPLACYIVYQLIRGDPARHYWIVVLSTAEIYGGWMTFVPEWITGSHALRTDNWLHKWLYLAFFNLLWVFIPLWLMYDSFGHIAKALRQEQGAASKKVQ</sequence>
<evidence type="ECO:0000256" key="3">
    <source>
        <dbReference type="ARBA" id="ARBA00022692"/>
    </source>
</evidence>
<evidence type="ECO:0000256" key="5">
    <source>
        <dbReference type="ARBA" id="ARBA00023136"/>
    </source>
</evidence>
<organism evidence="9 10">
    <name type="scientific">Leucosporidium creatinivorum</name>
    <dbReference type="NCBI Taxonomy" id="106004"/>
    <lineage>
        <taxon>Eukaryota</taxon>
        <taxon>Fungi</taxon>
        <taxon>Dikarya</taxon>
        <taxon>Basidiomycota</taxon>
        <taxon>Pucciniomycotina</taxon>
        <taxon>Microbotryomycetes</taxon>
        <taxon>Leucosporidiales</taxon>
        <taxon>Leucosporidium</taxon>
    </lineage>
</organism>
<keyword evidence="5 6" id="KW-0472">Membrane</keyword>
<dbReference type="GO" id="GO:0016020">
    <property type="term" value="C:membrane"/>
    <property type="evidence" value="ECO:0007669"/>
    <property type="project" value="UniProtKB-SubCell"/>
</dbReference>
<dbReference type="InterPro" id="IPR007905">
    <property type="entry name" value="EBP"/>
</dbReference>
<evidence type="ECO:0000313" key="9">
    <source>
        <dbReference type="EMBL" id="ORY88593.1"/>
    </source>
</evidence>
<gene>
    <name evidence="9" type="ORF">BCR35DRAFT_301352</name>
</gene>
<evidence type="ECO:0000259" key="8">
    <source>
        <dbReference type="PROSITE" id="PS51751"/>
    </source>
</evidence>
<dbReference type="GO" id="GO:0005783">
    <property type="term" value="C:endoplasmic reticulum"/>
    <property type="evidence" value="ECO:0007669"/>
    <property type="project" value="TreeGrafter"/>
</dbReference>
<protein>
    <submittedName>
        <fullName evidence="9">Emopamil-binding protein</fullName>
    </submittedName>
</protein>
<dbReference type="PANTHER" id="PTHR14207">
    <property type="entry name" value="STEROL ISOMERASE"/>
    <property type="match status" value="1"/>
</dbReference>
<keyword evidence="10" id="KW-1185">Reference proteome</keyword>
<evidence type="ECO:0000256" key="2">
    <source>
        <dbReference type="ARBA" id="ARBA00008337"/>
    </source>
</evidence>
<name>A0A1Y2FX11_9BASI</name>
<dbReference type="Pfam" id="PF05241">
    <property type="entry name" value="EBP"/>
    <property type="match status" value="1"/>
</dbReference>
<dbReference type="PROSITE" id="PS51751">
    <property type="entry name" value="EXPERA"/>
    <property type="match status" value="1"/>
</dbReference>
<keyword evidence="4 6" id="KW-1133">Transmembrane helix</keyword>
<dbReference type="InterPro" id="IPR033118">
    <property type="entry name" value="EXPERA"/>
</dbReference>
<feature type="transmembrane region" description="Helical" evidence="7">
    <location>
        <begin position="12"/>
        <end position="39"/>
    </location>
</feature>
<dbReference type="GO" id="GO:0016125">
    <property type="term" value="P:sterol metabolic process"/>
    <property type="evidence" value="ECO:0007669"/>
    <property type="project" value="InterPro"/>
</dbReference>
<evidence type="ECO:0000256" key="7">
    <source>
        <dbReference type="SAM" id="Phobius"/>
    </source>
</evidence>
<evidence type="ECO:0000256" key="1">
    <source>
        <dbReference type="ARBA" id="ARBA00004141"/>
    </source>
</evidence>
<feature type="transmembrane region" description="Helical" evidence="7">
    <location>
        <begin position="140"/>
        <end position="157"/>
    </location>
</feature>
<dbReference type="STRING" id="106004.A0A1Y2FX11"/>
<reference evidence="9 10" key="1">
    <citation type="submission" date="2016-07" db="EMBL/GenBank/DDBJ databases">
        <title>Pervasive Adenine N6-methylation of Active Genes in Fungi.</title>
        <authorList>
            <consortium name="DOE Joint Genome Institute"/>
            <person name="Mondo S.J."/>
            <person name="Dannebaum R.O."/>
            <person name="Kuo R.C."/>
            <person name="Labutti K."/>
            <person name="Haridas S."/>
            <person name="Kuo A."/>
            <person name="Salamov A."/>
            <person name="Ahrendt S.R."/>
            <person name="Lipzen A."/>
            <person name="Sullivan W."/>
            <person name="Andreopoulos W.B."/>
            <person name="Clum A."/>
            <person name="Lindquist E."/>
            <person name="Daum C."/>
            <person name="Ramamoorthy G.K."/>
            <person name="Gryganskyi A."/>
            <person name="Culley D."/>
            <person name="Magnuson J.K."/>
            <person name="James T.Y."/>
            <person name="O'Malley M.A."/>
            <person name="Stajich J.E."/>
            <person name="Spatafora J.W."/>
            <person name="Visel A."/>
            <person name="Grigoriev I.V."/>
        </authorList>
    </citation>
    <scope>NUCLEOTIDE SEQUENCE [LARGE SCALE GENOMIC DNA]</scope>
    <source>
        <strain evidence="9 10">62-1032</strain>
    </source>
</reference>
<feature type="transmembrane region" description="Helical" evidence="7">
    <location>
        <begin position="177"/>
        <end position="196"/>
    </location>
</feature>
<feature type="transmembrane region" description="Helical" evidence="7">
    <location>
        <begin position="51"/>
        <end position="75"/>
    </location>
</feature>
<evidence type="ECO:0000313" key="10">
    <source>
        <dbReference type="Proteomes" id="UP000193467"/>
    </source>
</evidence>
<dbReference type="PANTHER" id="PTHR14207:SF1">
    <property type="entry name" value="EMOPAMIL-BINDING PROTEIN-LIKE"/>
    <property type="match status" value="1"/>
</dbReference>